<dbReference type="EMBL" id="KN838563">
    <property type="protein sequence ID" value="KIK05138.1"/>
    <property type="molecule type" value="Genomic_DNA"/>
</dbReference>
<reference evidence="2" key="2">
    <citation type="submission" date="2015-01" db="EMBL/GenBank/DDBJ databases">
        <title>Evolutionary Origins and Diversification of the Mycorrhizal Mutualists.</title>
        <authorList>
            <consortium name="DOE Joint Genome Institute"/>
            <consortium name="Mycorrhizal Genomics Consortium"/>
            <person name="Kohler A."/>
            <person name="Kuo A."/>
            <person name="Nagy L.G."/>
            <person name="Floudas D."/>
            <person name="Copeland A."/>
            <person name="Barry K.W."/>
            <person name="Cichocki N."/>
            <person name="Veneault-Fourrey C."/>
            <person name="LaButti K."/>
            <person name="Lindquist E.A."/>
            <person name="Lipzen A."/>
            <person name="Lundell T."/>
            <person name="Morin E."/>
            <person name="Murat C."/>
            <person name="Riley R."/>
            <person name="Ohm R."/>
            <person name="Sun H."/>
            <person name="Tunlid A."/>
            <person name="Henrissat B."/>
            <person name="Grigoriev I.V."/>
            <person name="Hibbett D.S."/>
            <person name="Martin F."/>
        </authorList>
    </citation>
    <scope>NUCLEOTIDE SEQUENCE [LARGE SCALE GENOMIC DNA]</scope>
    <source>
        <strain evidence="2">LaAM-08-1</strain>
    </source>
</reference>
<evidence type="ECO:0000313" key="2">
    <source>
        <dbReference type="Proteomes" id="UP000054477"/>
    </source>
</evidence>
<sequence length="87" mass="9587">MEGCCRSGYSIQQLVSFPSIETIALRFPCSFCWRVSSTFLVCVFGASSIPSVINHGISVHHTLQLIRMFCVSSSTKFAACTQSFLVE</sequence>
<reference evidence="1 2" key="1">
    <citation type="submission" date="2014-04" db="EMBL/GenBank/DDBJ databases">
        <authorList>
            <consortium name="DOE Joint Genome Institute"/>
            <person name="Kuo A."/>
            <person name="Kohler A."/>
            <person name="Nagy L.G."/>
            <person name="Floudas D."/>
            <person name="Copeland A."/>
            <person name="Barry K.W."/>
            <person name="Cichocki N."/>
            <person name="Veneault-Fourrey C."/>
            <person name="LaButti K."/>
            <person name="Lindquist E.A."/>
            <person name="Lipzen A."/>
            <person name="Lundell T."/>
            <person name="Morin E."/>
            <person name="Murat C."/>
            <person name="Sun H."/>
            <person name="Tunlid A."/>
            <person name="Henrissat B."/>
            <person name="Grigoriev I.V."/>
            <person name="Hibbett D.S."/>
            <person name="Martin F."/>
            <person name="Nordberg H.P."/>
            <person name="Cantor M.N."/>
            <person name="Hua S.X."/>
        </authorList>
    </citation>
    <scope>NUCLEOTIDE SEQUENCE [LARGE SCALE GENOMIC DNA]</scope>
    <source>
        <strain evidence="1 2">LaAM-08-1</strain>
    </source>
</reference>
<dbReference type="AlphaFoldDB" id="A0A0C9YAR0"/>
<organism evidence="1 2">
    <name type="scientific">Laccaria amethystina LaAM-08-1</name>
    <dbReference type="NCBI Taxonomy" id="1095629"/>
    <lineage>
        <taxon>Eukaryota</taxon>
        <taxon>Fungi</taxon>
        <taxon>Dikarya</taxon>
        <taxon>Basidiomycota</taxon>
        <taxon>Agaricomycotina</taxon>
        <taxon>Agaricomycetes</taxon>
        <taxon>Agaricomycetidae</taxon>
        <taxon>Agaricales</taxon>
        <taxon>Agaricineae</taxon>
        <taxon>Hydnangiaceae</taxon>
        <taxon>Laccaria</taxon>
    </lineage>
</organism>
<dbReference type="OrthoDB" id="10552454at2759"/>
<protein>
    <submittedName>
        <fullName evidence="1">Uncharacterized protein</fullName>
    </submittedName>
</protein>
<proteinExistence type="predicted"/>
<name>A0A0C9YAR0_9AGAR</name>
<dbReference type="HOGENOM" id="CLU_2483702_0_0_1"/>
<dbReference type="Proteomes" id="UP000054477">
    <property type="component" value="Unassembled WGS sequence"/>
</dbReference>
<accession>A0A0C9YAR0</accession>
<evidence type="ECO:0000313" key="1">
    <source>
        <dbReference type="EMBL" id="KIK05138.1"/>
    </source>
</evidence>
<keyword evidence="2" id="KW-1185">Reference proteome</keyword>
<gene>
    <name evidence="1" type="ORF">K443DRAFT_91844</name>
</gene>